<reference evidence="3 5" key="2">
    <citation type="submission" date="2017-06" db="EMBL/GenBank/DDBJ databases">
        <title>Draft genome sequence of Fusobacterium nucleatum subsp. polymorphum KCOM 1274 (=ChDC F309).</title>
        <authorList>
            <person name="Kook J.-K."/>
            <person name="Park S.-N."/>
            <person name="Lim Y.K."/>
            <person name="Roh H."/>
        </authorList>
    </citation>
    <scope>NUCLEOTIDE SEQUENCE [LARGE SCALE GENOMIC DNA]</scope>
    <source>
        <strain evidence="3">KCOM 1274</strain>
        <strain evidence="5">KCOM 1274 (ChDC F309)</strain>
    </source>
</reference>
<evidence type="ECO:0000313" key="5">
    <source>
        <dbReference type="Proteomes" id="UP000224507"/>
    </source>
</evidence>
<feature type="domain" description="Phage-Barnase-EndoU-ColicinE5/D-RelE like nuclease 3" evidence="1">
    <location>
        <begin position="7"/>
        <end position="108"/>
    </location>
</feature>
<organism evidence="2 4">
    <name type="scientific">Fusobacterium nucleatum subsp. polymorphum</name>
    <name type="common">Fusobacterium polymorphum</name>
    <dbReference type="NCBI Taxonomy" id="76857"/>
    <lineage>
        <taxon>Bacteria</taxon>
        <taxon>Fusobacteriati</taxon>
        <taxon>Fusobacteriota</taxon>
        <taxon>Fusobacteriia</taxon>
        <taxon>Fusobacteriales</taxon>
        <taxon>Fusobacteriaceae</taxon>
        <taxon>Fusobacterium</taxon>
    </lineage>
</organism>
<dbReference type="AlphaFoldDB" id="A0A1Z3CJB8"/>
<reference evidence="2 4" key="1">
    <citation type="submission" date="2017-06" db="EMBL/GenBank/DDBJ databases">
        <title>Draft genome sequence of Fusobacterium nucleatum subsp. polymorphum KCOM 1260 (=ChDC F218).</title>
        <authorList>
            <person name="Kook J.-K."/>
            <person name="Park S.-N."/>
            <person name="Lim Y.K."/>
            <person name="Roh H."/>
        </authorList>
    </citation>
    <scope>NUCLEOTIDE SEQUENCE [LARGE SCALE GENOMIC DNA]</scope>
    <source>
        <strain evidence="2">KCOM 1260</strain>
        <strain evidence="4">KCOM 1260 (ChDC F218)</strain>
    </source>
</reference>
<evidence type="ECO:0000313" key="2">
    <source>
        <dbReference type="EMBL" id="ASC03718.1"/>
    </source>
</evidence>
<dbReference type="EMBL" id="NIRO01000012">
    <property type="protein sequence ID" value="PHI11832.1"/>
    <property type="molecule type" value="Genomic_DNA"/>
</dbReference>
<sequence length="123" mass="14353">MANQKELVGILNAQIIEYFNLSTNFVYIGEQNKEHIKNKHYEDYSKYYGYISEIINSPDYFGKNPLDNSIELVKEFKIDGTNYVKVALRISNSGVLFARTLYKLNSSKFLYQLSKGDYLEIQK</sequence>
<dbReference type="Proteomes" id="UP000196759">
    <property type="component" value="Chromosome"/>
</dbReference>
<gene>
    <name evidence="2" type="ORF">CBG50_10960</name>
    <name evidence="3" type="ORF">CBG56_09230</name>
</gene>
<protein>
    <submittedName>
        <fullName evidence="2">Transposase</fullName>
    </submittedName>
</protein>
<keyword evidence="4" id="KW-1185">Reference proteome</keyword>
<dbReference type="EMBL" id="CP021934">
    <property type="protein sequence ID" value="ASC03718.1"/>
    <property type="molecule type" value="Genomic_DNA"/>
</dbReference>
<dbReference type="RefSeq" id="WP_088337763.1">
    <property type="nucleotide sequence ID" value="NZ_CP021934.1"/>
</dbReference>
<evidence type="ECO:0000313" key="4">
    <source>
        <dbReference type="Proteomes" id="UP000196759"/>
    </source>
</evidence>
<dbReference type="Proteomes" id="UP000224507">
    <property type="component" value="Unassembled WGS sequence"/>
</dbReference>
<name>A0A1Z3CJB8_FUSNP</name>
<dbReference type="InterPro" id="IPR041301">
    <property type="entry name" value="PBECR3"/>
</dbReference>
<proteinExistence type="predicted"/>
<dbReference type="Pfam" id="PF18812">
    <property type="entry name" value="PBECR3"/>
    <property type="match status" value="1"/>
</dbReference>
<accession>A0A1Z3CJB8</accession>
<evidence type="ECO:0000259" key="1">
    <source>
        <dbReference type="Pfam" id="PF18812"/>
    </source>
</evidence>
<evidence type="ECO:0000313" key="3">
    <source>
        <dbReference type="EMBL" id="PHI11832.1"/>
    </source>
</evidence>